<dbReference type="EMBL" id="KP698408">
    <property type="protein sequence ID" value="AKJ52241.1"/>
    <property type="molecule type" value="Genomic_DNA"/>
</dbReference>
<proteinExistence type="inferred from homology"/>
<feature type="transmembrane region" description="Helical" evidence="18">
    <location>
        <begin position="91"/>
        <end position="112"/>
    </location>
</feature>
<keyword evidence="12 18" id="KW-1133">Transmembrane helix</keyword>
<comment type="subcellular location">
    <subcellularLocation>
        <location evidence="2 18">Mitochondrion inner membrane</location>
        <topology evidence="2 18">Multi-pass membrane protein</topology>
    </subcellularLocation>
</comment>
<keyword evidence="15 18" id="KW-0496">Mitochondrion</keyword>
<keyword evidence="9 18" id="KW-0999">Mitochondrion inner membrane</keyword>
<evidence type="ECO:0000259" key="19">
    <source>
        <dbReference type="Pfam" id="PF00361"/>
    </source>
</evidence>
<comment type="catalytic activity">
    <reaction evidence="17 18">
        <text>a ubiquinone + NADH + 5 H(+)(in) = a ubiquinol + NAD(+) + 4 H(+)(out)</text>
        <dbReference type="Rhea" id="RHEA:29091"/>
        <dbReference type="Rhea" id="RHEA-COMP:9565"/>
        <dbReference type="Rhea" id="RHEA-COMP:9566"/>
        <dbReference type="ChEBI" id="CHEBI:15378"/>
        <dbReference type="ChEBI" id="CHEBI:16389"/>
        <dbReference type="ChEBI" id="CHEBI:17976"/>
        <dbReference type="ChEBI" id="CHEBI:57540"/>
        <dbReference type="ChEBI" id="CHEBI:57945"/>
        <dbReference type="EC" id="7.1.1.2"/>
    </reaction>
</comment>
<feature type="transmembrane region" description="Helical" evidence="18">
    <location>
        <begin position="271"/>
        <end position="293"/>
    </location>
</feature>
<feature type="transmembrane region" description="Helical" evidence="18">
    <location>
        <begin position="118"/>
        <end position="139"/>
    </location>
</feature>
<dbReference type="GO" id="GO:0008137">
    <property type="term" value="F:NADH dehydrogenase (ubiquinone) activity"/>
    <property type="evidence" value="ECO:0007669"/>
    <property type="project" value="UniProtKB-EC"/>
</dbReference>
<evidence type="ECO:0000256" key="10">
    <source>
        <dbReference type="ARBA" id="ARBA00022967"/>
    </source>
</evidence>
<dbReference type="InterPro" id="IPR001750">
    <property type="entry name" value="ND/Mrp_TM"/>
</dbReference>
<evidence type="ECO:0000256" key="16">
    <source>
        <dbReference type="ARBA" id="ARBA00023136"/>
    </source>
</evidence>
<evidence type="ECO:0000256" key="8">
    <source>
        <dbReference type="ARBA" id="ARBA00022692"/>
    </source>
</evidence>
<evidence type="ECO:0000313" key="20">
    <source>
        <dbReference type="EMBL" id="AKJ52241.1"/>
    </source>
</evidence>
<dbReference type="PANTHER" id="PTHR46552">
    <property type="entry name" value="NADH-UBIQUINONE OXIDOREDUCTASE CHAIN 2"/>
    <property type="match status" value="1"/>
</dbReference>
<evidence type="ECO:0000256" key="9">
    <source>
        <dbReference type="ARBA" id="ARBA00022792"/>
    </source>
</evidence>
<comment type="function">
    <text evidence="18">Core subunit of the mitochondrial membrane respiratory chain NADH dehydrogenase (Complex I) which catalyzes electron transfer from NADH through the respiratory chain, using ubiquinone as an electron acceptor. Essential for the catalytic activity and assembly of complex I.</text>
</comment>
<dbReference type="PRINTS" id="PR01436">
    <property type="entry name" value="NADHDHGNASE2"/>
</dbReference>
<dbReference type="PANTHER" id="PTHR46552:SF1">
    <property type="entry name" value="NADH-UBIQUINONE OXIDOREDUCTASE CHAIN 2"/>
    <property type="match status" value="1"/>
</dbReference>
<feature type="transmembrane region" description="Helical" evidence="18">
    <location>
        <begin position="58"/>
        <end position="79"/>
    </location>
</feature>
<keyword evidence="6" id="KW-0813">Transport</keyword>
<dbReference type="InterPro" id="IPR003917">
    <property type="entry name" value="NADH_UbQ_OxRdtase_chain2"/>
</dbReference>
<evidence type="ECO:0000256" key="13">
    <source>
        <dbReference type="ARBA" id="ARBA00023027"/>
    </source>
</evidence>
<evidence type="ECO:0000256" key="4">
    <source>
        <dbReference type="ARBA" id="ARBA00012944"/>
    </source>
</evidence>
<organism evidence="20">
    <name type="scientific">Asbolus verrucosus</name>
    <name type="common">Desert ironclad beetle</name>
    <dbReference type="NCBI Taxonomy" id="1661398"/>
    <lineage>
        <taxon>Eukaryota</taxon>
        <taxon>Metazoa</taxon>
        <taxon>Ecdysozoa</taxon>
        <taxon>Arthropoda</taxon>
        <taxon>Hexapoda</taxon>
        <taxon>Insecta</taxon>
        <taxon>Pterygota</taxon>
        <taxon>Neoptera</taxon>
        <taxon>Endopterygota</taxon>
        <taxon>Coleoptera</taxon>
        <taxon>Polyphaga</taxon>
        <taxon>Cucujiformia</taxon>
        <taxon>Tenebrionidae</taxon>
        <taxon>Pimeliinae</taxon>
        <taxon>Asbolus</taxon>
    </lineage>
</organism>
<dbReference type="GO" id="GO:0006120">
    <property type="term" value="P:mitochondrial electron transport, NADH to ubiquinone"/>
    <property type="evidence" value="ECO:0007669"/>
    <property type="project" value="InterPro"/>
</dbReference>
<comment type="function">
    <text evidence="1">Core subunit of the mitochondrial membrane respiratory chain NADH dehydrogenase (Complex I) that is believed to belong to the minimal assembly required for catalysis. Complex I functions in the transfer of electrons from NADH to the respiratory chain. The immediate electron acceptor for the enzyme is believed to be ubiquinone.</text>
</comment>
<dbReference type="Pfam" id="PF00361">
    <property type="entry name" value="Proton_antipo_M"/>
    <property type="match status" value="1"/>
</dbReference>
<dbReference type="AlphaFoldDB" id="A0A0U2C8P1"/>
<evidence type="ECO:0000256" key="7">
    <source>
        <dbReference type="ARBA" id="ARBA00022660"/>
    </source>
</evidence>
<sequence>MKLYKIMFFNMMVMGTIIATSSYSWFSMWMGLEINLLSIIPLMSTQKNSLSSESAIKYFVTQALASLILLMAAIMMMLINEFITPLVNYHFLMIMNSALLTKLGAAPFHFWFPEVMEGLTWLNCMIMLTWQKIAPMTLIMNNSMNPTFSTLIIISCLLTSAMMVFNQISLRKILTFSSINHIAWMISTTMMSSSSWLIYFAVYCLINMNIIMIFKMTNTFYLKQINNIINTNKTIKFSYMMNFLSLGGLPPFIGFLPKWIVINWLVNNNMYTIATTMIILTLIMLYVYMRITFSSMLLNHNEPKIIKLKINKMAINTINFMTLFSLITCTLIFNLL</sequence>
<feature type="transmembrane region" description="Helical" evidence="18">
    <location>
        <begin position="243"/>
        <end position="265"/>
    </location>
</feature>
<geneLocation type="mitochondrion" evidence="20"/>
<dbReference type="EC" id="7.1.1.2" evidence="4 18"/>
<feature type="transmembrane region" description="Helical" evidence="18">
    <location>
        <begin position="182"/>
        <end position="206"/>
    </location>
</feature>
<evidence type="ECO:0000256" key="3">
    <source>
        <dbReference type="ARBA" id="ARBA00007012"/>
    </source>
</evidence>
<keyword evidence="8 18" id="KW-0812">Transmembrane</keyword>
<keyword evidence="11 18" id="KW-0249">Electron transport</keyword>
<evidence type="ECO:0000256" key="5">
    <source>
        <dbReference type="ARBA" id="ARBA00021008"/>
    </source>
</evidence>
<evidence type="ECO:0000256" key="11">
    <source>
        <dbReference type="ARBA" id="ARBA00022982"/>
    </source>
</evidence>
<evidence type="ECO:0000256" key="6">
    <source>
        <dbReference type="ARBA" id="ARBA00022448"/>
    </source>
</evidence>
<feature type="transmembrane region" description="Helical" evidence="18">
    <location>
        <begin position="151"/>
        <end position="170"/>
    </location>
</feature>
<evidence type="ECO:0000256" key="14">
    <source>
        <dbReference type="ARBA" id="ARBA00023075"/>
    </source>
</evidence>
<keyword evidence="16 18" id="KW-0472">Membrane</keyword>
<keyword evidence="13 18" id="KW-0520">NAD</keyword>
<comment type="similarity">
    <text evidence="3 18">Belongs to the complex I subunit 2 family.</text>
</comment>
<feature type="domain" description="NADH:quinone oxidoreductase/Mrp antiporter transmembrane" evidence="19">
    <location>
        <begin position="22"/>
        <end position="283"/>
    </location>
</feature>
<evidence type="ECO:0000256" key="2">
    <source>
        <dbReference type="ARBA" id="ARBA00004448"/>
    </source>
</evidence>
<keyword evidence="10 18" id="KW-1278">Translocase</keyword>
<reference evidence="20" key="1">
    <citation type="journal article" date="2015" name="Mitochondrial DNA">
        <title>The complete mitochondrial genome of the desert darkling beetle Asbolus verrucosus (Coleoptera, Tenebrionidae).</title>
        <authorList>
            <person name="Rider S.D.Jr."/>
        </authorList>
    </citation>
    <scope>NUCLEOTIDE SEQUENCE</scope>
    <source>
        <tissue evidence="20">Head</tissue>
    </source>
</reference>
<gene>
    <name evidence="20" type="primary">nad2</name>
</gene>
<evidence type="ECO:0000256" key="15">
    <source>
        <dbReference type="ARBA" id="ARBA00023128"/>
    </source>
</evidence>
<feature type="transmembrane region" description="Helical" evidence="18">
    <location>
        <begin position="314"/>
        <end position="333"/>
    </location>
</feature>
<name>A0A0U2C8P1_ASBVE</name>
<evidence type="ECO:0000256" key="17">
    <source>
        <dbReference type="ARBA" id="ARBA00049551"/>
    </source>
</evidence>
<dbReference type="GO" id="GO:0005743">
    <property type="term" value="C:mitochondrial inner membrane"/>
    <property type="evidence" value="ECO:0007669"/>
    <property type="project" value="UniProtKB-SubCell"/>
</dbReference>
<keyword evidence="14 18" id="KW-0830">Ubiquinone</keyword>
<accession>A0A0U2C8P1</accession>
<dbReference type="InterPro" id="IPR050175">
    <property type="entry name" value="Complex_I_Subunit_2"/>
</dbReference>
<evidence type="ECO:0000256" key="1">
    <source>
        <dbReference type="ARBA" id="ARBA00003257"/>
    </source>
</evidence>
<evidence type="ECO:0000256" key="18">
    <source>
        <dbReference type="RuleBase" id="RU003403"/>
    </source>
</evidence>
<keyword evidence="7 18" id="KW-0679">Respiratory chain</keyword>
<protein>
    <recommendedName>
        <fullName evidence="5 18">NADH-ubiquinone oxidoreductase chain 2</fullName>
        <ecNumber evidence="4 18">7.1.1.2</ecNumber>
    </recommendedName>
</protein>
<evidence type="ECO:0000256" key="12">
    <source>
        <dbReference type="ARBA" id="ARBA00022989"/>
    </source>
</evidence>